<evidence type="ECO:0000313" key="9">
    <source>
        <dbReference type="Proteomes" id="UP000694388"/>
    </source>
</evidence>
<dbReference type="InterPro" id="IPR054751">
    <property type="entry name" value="NBAS_C"/>
</dbReference>
<comment type="subcellular location">
    <subcellularLocation>
        <location evidence="1">Endoplasmic reticulum</location>
    </subcellularLocation>
</comment>
<dbReference type="InterPro" id="IPR013244">
    <property type="entry name" value="Sec39_domain"/>
</dbReference>
<protein>
    <submittedName>
        <fullName evidence="8">Uncharacterized protein</fullName>
    </submittedName>
</protein>
<dbReference type="GO" id="GO:0006890">
    <property type="term" value="P:retrograde vesicle-mediated transport, Golgi to endoplasmic reticulum"/>
    <property type="evidence" value="ECO:0007669"/>
    <property type="project" value="InterPro"/>
</dbReference>
<evidence type="ECO:0000259" key="7">
    <source>
        <dbReference type="Pfam" id="PF22913"/>
    </source>
</evidence>
<dbReference type="Gene3D" id="2.130.10.10">
    <property type="entry name" value="YVTN repeat-like/Quinoprotein amine dehydrogenase"/>
    <property type="match status" value="1"/>
</dbReference>
<keyword evidence="9" id="KW-1185">Reference proteome</keyword>
<dbReference type="InterPro" id="IPR036322">
    <property type="entry name" value="WD40_repeat_dom_sf"/>
</dbReference>
<dbReference type="PANTHER" id="PTHR15922">
    <property type="entry name" value="NEUROBLASTOMA-AMPLIFIED SEQUENCE"/>
    <property type="match status" value="1"/>
</dbReference>
<dbReference type="PANTHER" id="PTHR15922:SF2">
    <property type="entry name" value="NBAS SUBUNIT OF NRZ TETHERING COMPLEX"/>
    <property type="match status" value="1"/>
</dbReference>
<feature type="domain" description="Sec39" evidence="5">
    <location>
        <begin position="576"/>
        <end position="865"/>
    </location>
</feature>
<keyword evidence="4" id="KW-0653">Protein transport</keyword>
<dbReference type="GO" id="GO:0070939">
    <property type="term" value="C:Dsl1/NZR complex"/>
    <property type="evidence" value="ECO:0007669"/>
    <property type="project" value="TreeGrafter"/>
</dbReference>
<sequence length="1804" mass="204241">SVVGRCAVPRDAFPQWRNICWNWDGTLLAHSDSSGHVFIFDLIGNLLFNIVPAAGCTGDLSQAVAGMVFLKCDDDRWSAQLLVITFHGLLTSYLIGLNTSQGYKETHRFSFRHQYPRGINTAVYNPAHRVLLVVGSKSGDAGTSAIEACGLTLWRVLSGPPHYKLIESDYVDVGKVSEPSDAILKLSLSPSGASLAALHESGKLSLWNVPSMTLRHTWHQEQQPDFDVINPVWRNPVNRRTKIPGLASVPLLLDVKWWSEDALILVRCSGALTISSCVDLQNLLGRSCEWFEPSPAISAAFDGGFLTLEVRIKEEDEKRGDGEAEESSVMSRCGRLVRHSLYYITESERFSPPRKRPRSMVHTYRLIKLKSTTPQELYQRKIDSEEYGEALQLAQVYGLDTDLVYQQQWRRKPVSIISIQDYLTKIRKPEWVLHECLERVPENVDAAKELLLYGLEGTGLDALMALADGERHDRFVTPGDLDLPEISYEDLEGEPEIEEELLCRRQQEREKWLLARVNFSNLTLGQRDLCRCRLRLLNFLDRLATYEEILGGPQAAERLYNAEFFKTFRSQNLLVSARNYARSGDWQALETLFLFHGEELRKQRLPLLSCFPETTSPHEYRTLLPEVGFCVLAGVLFLMYKMWVIFAIRALLEVRSGDLCEFIFEEEPELRPFCGDDLSVEQVSSWYRQRACHIEAHSHQVDCALSLLRLGVERGVPGLDDLLEELVTLETLVYEAGAEPTFTLENLQQMEDVARLRLLMLNVSVGDFVRDAFRWLVPFLQRVQARDGSSNSLLHQYLLGLASNDLTCPRLVFQNSTPVRTQRVITDDALLMELALECVYACTRTDQLALCYDILECLPQRKPRKDSKVMKTLHDRVDLLERHLRVVDILEKYGVHRPVSYVRDSQSDVELAQDMLTYLARQAGRRYLMIVLFCFRECLNLIKDHPPAIQEERDLILSLSLLSEFHVKALPLQVRLCEDRLQLIKQCISQSPTIYKCPGKLLVLASLLRVPDSTGDNCGGPVLILLAEQALRSEDLAGASQLCQQLVMKGYQGAWSVCSRVGSCNDCTDTSIRRNFLTFALAHCPPDFLQDLLVKSCSLQAQVRFALQKEDQEMEPEGNKNRFVGWTGPAGKLLQQTTERTVSIFSKSTQSTCEVLQALTQPQWWCKSLAYHHPLQVCFKKFLLSYTIKFLEELFCLCGTYLAFLAVLLQLAEESFPRDVTMGLAYLLAVSESFLIVVGMSFQAHPTEVVQEVLSAVMFPLEGMACPHVQHLVKRLRQACERFADFLQAQSLLNLGCGVDVERFAQDADYKRQTILGLAESLEEEPLQLALTLARRYEVPSWEVFLSHTEFLLADNGLSASEVEERITAQDLPGELRNQPEAVLARLACVVFPSLSGRDHARLCTYFGLLKACGCTSHTMHPGQPEAHFQLLQKLHSIAPGLDYKQLVMGESPLEAVRSELTAQNVSAHVLSIPTDQRSTEEIQNGEIGETEWLFRFSECEQLMHKMDPPDVGTFLQSICASPHAVSQVSLTSFCLVFLTPELRYQSNGISEQGTTLFQLTASQIKSPVIMKIHMKKRRTSMLILLFKCICPQARLRDLVKAYDEACSLPDGVRRVALKLALAAQPVNRVNALSLSTCGIVLIFFNLWIIRGTLVSGEDLLGWLRPFCCDEAVPTMQRARVLQLLDRAFPLEEHDLRLLLCYRTKTVLQHSWPERMVSPVLKEIESEERRLDLFHELLVSKTTTKQLQQLLLLLQAWPAFQPSVLYVFQFVLQQTPHNGIYCDHTIYCTHTGPCAQNLILCSNP</sequence>
<dbReference type="SUPFAM" id="SSF50978">
    <property type="entry name" value="WD40 repeat-like"/>
    <property type="match status" value="1"/>
</dbReference>
<dbReference type="InterPro" id="IPR015943">
    <property type="entry name" value="WD40/YVTN_repeat-like_dom_sf"/>
</dbReference>
<evidence type="ECO:0000259" key="5">
    <source>
        <dbReference type="Pfam" id="PF08314"/>
    </source>
</evidence>
<dbReference type="GO" id="GO:0015031">
    <property type="term" value="P:protein transport"/>
    <property type="evidence" value="ECO:0007669"/>
    <property type="project" value="UniProtKB-KW"/>
</dbReference>
<dbReference type="GO" id="GO:0000149">
    <property type="term" value="F:SNARE binding"/>
    <property type="evidence" value="ECO:0007669"/>
    <property type="project" value="TreeGrafter"/>
</dbReference>
<name>A0A8C4QLG4_EPTBU</name>
<dbReference type="Pfam" id="PF22913">
    <property type="entry name" value="NBAS_11th"/>
    <property type="match status" value="1"/>
</dbReference>
<evidence type="ECO:0000256" key="1">
    <source>
        <dbReference type="ARBA" id="ARBA00004240"/>
    </source>
</evidence>
<evidence type="ECO:0000256" key="2">
    <source>
        <dbReference type="ARBA" id="ARBA00022448"/>
    </source>
</evidence>
<evidence type="ECO:0000259" key="6">
    <source>
        <dbReference type="Pfam" id="PF15492"/>
    </source>
</evidence>
<dbReference type="Pfam" id="PF15492">
    <property type="entry name" value="Nbas_N"/>
    <property type="match status" value="1"/>
</dbReference>
<accession>A0A8C4QLG4</accession>
<feature type="domain" description="Neuroblastoma-amplified sequence N-terminal" evidence="6">
    <location>
        <begin position="2"/>
        <end position="233"/>
    </location>
</feature>
<dbReference type="GeneTree" id="ENSGT00390000012474"/>
<keyword evidence="2" id="KW-0813">Transport</keyword>
<reference evidence="8" key="2">
    <citation type="submission" date="2025-09" db="UniProtKB">
        <authorList>
            <consortium name="Ensembl"/>
        </authorList>
    </citation>
    <scope>IDENTIFICATION</scope>
</reference>
<keyword evidence="3" id="KW-0256">Endoplasmic reticulum</keyword>
<dbReference type="Pfam" id="PF08314">
    <property type="entry name" value="Sec39"/>
    <property type="match status" value="1"/>
</dbReference>
<dbReference type="Proteomes" id="UP000694388">
    <property type="component" value="Unplaced"/>
</dbReference>
<evidence type="ECO:0000313" key="8">
    <source>
        <dbReference type="Ensembl" id="ENSEBUP00000017203.1"/>
    </source>
</evidence>
<dbReference type="Ensembl" id="ENSEBUT00000017776.1">
    <property type="protein sequence ID" value="ENSEBUP00000017203.1"/>
    <property type="gene ID" value="ENSEBUG00000010717.1"/>
</dbReference>
<dbReference type="InterPro" id="IPR029145">
    <property type="entry name" value="NBAS_N"/>
</dbReference>
<proteinExistence type="predicted"/>
<feature type="domain" description="NBAS subunit of NRZ tethering complex C-terminal" evidence="7">
    <location>
        <begin position="1652"/>
        <end position="1691"/>
    </location>
</feature>
<dbReference type="OMA" id="KHMLPAE"/>
<evidence type="ECO:0000256" key="4">
    <source>
        <dbReference type="ARBA" id="ARBA00022927"/>
    </source>
</evidence>
<evidence type="ECO:0000256" key="3">
    <source>
        <dbReference type="ARBA" id="ARBA00022824"/>
    </source>
</evidence>
<reference evidence="8" key="1">
    <citation type="submission" date="2025-08" db="UniProtKB">
        <authorList>
            <consortium name="Ensembl"/>
        </authorList>
    </citation>
    <scope>IDENTIFICATION</scope>
</reference>
<organism evidence="8 9">
    <name type="scientific">Eptatretus burgeri</name>
    <name type="common">Inshore hagfish</name>
    <dbReference type="NCBI Taxonomy" id="7764"/>
    <lineage>
        <taxon>Eukaryota</taxon>
        <taxon>Metazoa</taxon>
        <taxon>Chordata</taxon>
        <taxon>Craniata</taxon>
        <taxon>Vertebrata</taxon>
        <taxon>Cyclostomata</taxon>
        <taxon>Myxini</taxon>
        <taxon>Myxiniformes</taxon>
        <taxon>Myxinidae</taxon>
        <taxon>Eptatretinae</taxon>
        <taxon>Eptatretus</taxon>
    </lineage>
</organism>